<proteinExistence type="predicted"/>
<evidence type="ECO:0000313" key="3">
    <source>
        <dbReference type="Proteomes" id="UP000015354"/>
    </source>
</evidence>
<feature type="compositionally biased region" description="Low complexity" evidence="1">
    <location>
        <begin position="41"/>
        <end position="51"/>
    </location>
</feature>
<reference evidence="2 3" key="1">
    <citation type="journal article" date="2013" name="PLoS ONE">
        <title>Predicting the Proteins of Angomonas deanei, Strigomonas culicis and Their Respective Endosymbionts Reveals New Aspects of the Trypanosomatidae Family.</title>
        <authorList>
            <person name="Motta M.C."/>
            <person name="Martins A.C."/>
            <person name="de Souza S.S."/>
            <person name="Catta-Preta C.M."/>
            <person name="Silva R."/>
            <person name="Klein C.C."/>
            <person name="de Almeida L.G."/>
            <person name="de Lima Cunha O."/>
            <person name="Ciapina L.P."/>
            <person name="Brocchi M."/>
            <person name="Colabardini A.C."/>
            <person name="de Araujo Lima B."/>
            <person name="Machado C.R."/>
            <person name="de Almeida Soares C.M."/>
            <person name="Probst C.M."/>
            <person name="de Menezes C.B."/>
            <person name="Thompson C.E."/>
            <person name="Bartholomeu D.C."/>
            <person name="Gradia D.F."/>
            <person name="Pavoni D.P."/>
            <person name="Grisard E.C."/>
            <person name="Fantinatti-Garboggini F."/>
            <person name="Marchini F.K."/>
            <person name="Rodrigues-Luiz G.F."/>
            <person name="Wagner G."/>
            <person name="Goldman G.H."/>
            <person name="Fietto J.L."/>
            <person name="Elias M.C."/>
            <person name="Goldman M.H."/>
            <person name="Sagot M.F."/>
            <person name="Pereira M."/>
            <person name="Stoco P.H."/>
            <person name="de Mendonca-Neto R.P."/>
            <person name="Teixeira S.M."/>
            <person name="Maciel T.E."/>
            <person name="de Oliveira Mendes T.A."/>
            <person name="Urmenyi T.P."/>
            <person name="de Souza W."/>
            <person name="Schenkman S."/>
            <person name="de Vasconcelos A.T."/>
        </authorList>
    </citation>
    <scope>NUCLEOTIDE SEQUENCE [LARGE SCALE GENOMIC DNA]</scope>
</reference>
<feature type="compositionally biased region" description="Low complexity" evidence="1">
    <location>
        <begin position="100"/>
        <end position="110"/>
    </location>
</feature>
<sequence length="286" mass="29535">MDVKRPPPKERRRRHTSPGPDSSCSLSQSTGSATAKRASAPELVVPVLVVDDMLEDSTQAPPPADGDGHAAASAPPGCSSPLRPPLYPQPASRSANNVSAPAEGRAAPAATRRKYCRSGREAGRGRQAGAPLPPLRELVRSQAREASQPPGAEQGSLCLSRTLSDGSFHASLSASLRAGGARPEALLSSDYPPTGARTGVCSSSSRSGSLSSAQRLQATTSSNSSGESGPSSDGGPPPTGEDGGKRRASNQPQQQPRRSSAQREEDSHINGRHLPPLTPTAAVRQR</sequence>
<accession>S9TF42</accession>
<comment type="caution">
    <text evidence="2">The sequence shown here is derived from an EMBL/GenBank/DDBJ whole genome shotgun (WGS) entry which is preliminary data.</text>
</comment>
<feature type="region of interest" description="Disordered" evidence="1">
    <location>
        <begin position="174"/>
        <end position="286"/>
    </location>
</feature>
<evidence type="ECO:0000313" key="2">
    <source>
        <dbReference type="EMBL" id="EPY15544.1"/>
    </source>
</evidence>
<dbReference type="EMBL" id="ATMH01011974">
    <property type="protein sequence ID" value="EPY15544.1"/>
    <property type="molecule type" value="Genomic_DNA"/>
</dbReference>
<protein>
    <submittedName>
        <fullName evidence="2">Proteophosphoglycan ppg4</fullName>
    </submittedName>
</protein>
<organism evidence="2 3">
    <name type="scientific">Strigomonas culicis</name>
    <dbReference type="NCBI Taxonomy" id="28005"/>
    <lineage>
        <taxon>Eukaryota</taxon>
        <taxon>Discoba</taxon>
        <taxon>Euglenozoa</taxon>
        <taxon>Kinetoplastea</taxon>
        <taxon>Metakinetoplastina</taxon>
        <taxon>Trypanosomatida</taxon>
        <taxon>Trypanosomatidae</taxon>
        <taxon>Strigomonadinae</taxon>
        <taxon>Strigomonas</taxon>
    </lineage>
</organism>
<evidence type="ECO:0000256" key="1">
    <source>
        <dbReference type="SAM" id="MobiDB-lite"/>
    </source>
</evidence>
<feature type="compositionally biased region" description="Low complexity" evidence="1">
    <location>
        <begin position="249"/>
        <end position="259"/>
    </location>
</feature>
<feature type="compositionally biased region" description="Low complexity" evidence="1">
    <location>
        <begin position="202"/>
        <end position="234"/>
    </location>
</feature>
<dbReference type="AlphaFoldDB" id="S9TF42"/>
<feature type="compositionally biased region" description="Polar residues" evidence="1">
    <location>
        <begin position="19"/>
        <end position="33"/>
    </location>
</feature>
<feature type="region of interest" description="Disordered" evidence="1">
    <location>
        <begin position="1"/>
        <end position="158"/>
    </location>
</feature>
<gene>
    <name evidence="2" type="ORF">STCU_11939</name>
</gene>
<name>S9TF42_9TRYP</name>
<keyword evidence="3" id="KW-1185">Reference proteome</keyword>
<dbReference type="Proteomes" id="UP000015354">
    <property type="component" value="Unassembled WGS sequence"/>
</dbReference>
<feature type="compositionally biased region" description="Low complexity" evidence="1">
    <location>
        <begin position="69"/>
        <end position="81"/>
    </location>
</feature>